<dbReference type="InterPro" id="IPR013321">
    <property type="entry name" value="Arc_rbn_hlx_hlx"/>
</dbReference>
<dbReference type="RefSeq" id="WP_227705917.1">
    <property type="nucleotide sequence ID" value="NZ_JBEAAL010000044.1"/>
</dbReference>
<evidence type="ECO:0000256" key="1">
    <source>
        <dbReference type="SAM" id="MobiDB-lite"/>
    </source>
</evidence>
<evidence type="ECO:0000313" key="3">
    <source>
        <dbReference type="Proteomes" id="UP001496627"/>
    </source>
</evidence>
<feature type="compositionally biased region" description="Low complexity" evidence="1">
    <location>
        <begin position="17"/>
        <end position="28"/>
    </location>
</feature>
<comment type="caution">
    <text evidence="2">The sequence shown here is derived from an EMBL/GenBank/DDBJ whole genome shotgun (WGS) entry which is preliminary data.</text>
</comment>
<sequence>MSKATLGLGDFTIAGRSSSPSKAADASAEIPSRPASADPETSAAGVSSDDGENGSRILNKRSPAEREKRAKERAVAQEEARHSIKNLKRAKQREAKFFVNVALDFATKARLKRAADENDVKMAAVMKAAIDFYLEENGY</sequence>
<feature type="compositionally biased region" description="Basic and acidic residues" evidence="1">
    <location>
        <begin position="62"/>
        <end position="78"/>
    </location>
</feature>
<dbReference type="Gene3D" id="1.10.1220.10">
    <property type="entry name" value="Met repressor-like"/>
    <property type="match status" value="1"/>
</dbReference>
<protein>
    <recommendedName>
        <fullName evidence="4">CopG family transcriptional regulator</fullName>
    </recommendedName>
</protein>
<accession>A0ABV0MC32</accession>
<feature type="region of interest" description="Disordered" evidence="1">
    <location>
        <begin position="1"/>
        <end position="78"/>
    </location>
</feature>
<dbReference type="Proteomes" id="UP001496627">
    <property type="component" value="Unassembled WGS sequence"/>
</dbReference>
<evidence type="ECO:0000313" key="2">
    <source>
        <dbReference type="EMBL" id="MEQ1409453.1"/>
    </source>
</evidence>
<evidence type="ECO:0008006" key="4">
    <source>
        <dbReference type="Google" id="ProtNLM"/>
    </source>
</evidence>
<name>A0ABV0MC32_9HYPH</name>
<keyword evidence="3" id="KW-1185">Reference proteome</keyword>
<proteinExistence type="predicted"/>
<organism evidence="2 3">
    <name type="scientific">Neorhizobium phenanthreniclasticum</name>
    <dbReference type="NCBI Taxonomy" id="3157917"/>
    <lineage>
        <taxon>Bacteria</taxon>
        <taxon>Pseudomonadati</taxon>
        <taxon>Pseudomonadota</taxon>
        <taxon>Alphaproteobacteria</taxon>
        <taxon>Hyphomicrobiales</taxon>
        <taxon>Rhizobiaceae</taxon>
        <taxon>Rhizobium/Agrobacterium group</taxon>
        <taxon>Neorhizobium</taxon>
    </lineage>
</organism>
<gene>
    <name evidence="2" type="ORF">ABK249_31610</name>
</gene>
<dbReference type="EMBL" id="JBEAAL010000044">
    <property type="protein sequence ID" value="MEQ1409453.1"/>
    <property type="molecule type" value="Genomic_DNA"/>
</dbReference>
<reference evidence="2 3" key="1">
    <citation type="submission" date="2024-05" db="EMBL/GenBank/DDBJ databases">
        <title>Neorhizobium sp. Rsf11, a plant growth promoting and heavy metal resistant PAH-degrader.</title>
        <authorList>
            <person name="Golubev S.N."/>
            <person name="Muratova A.Y."/>
            <person name="Markelova M.I."/>
        </authorList>
    </citation>
    <scope>NUCLEOTIDE SEQUENCE [LARGE SCALE GENOMIC DNA]</scope>
    <source>
        <strain evidence="2 3">Rsf11</strain>
    </source>
</reference>